<evidence type="ECO:0000313" key="2">
    <source>
        <dbReference type="Proteomes" id="UP001227192"/>
    </source>
</evidence>
<dbReference type="Proteomes" id="UP001227192">
    <property type="component" value="Unassembled WGS sequence"/>
</dbReference>
<reference evidence="1" key="2">
    <citation type="journal article" date="2016" name="Fungal Biol.">
        <title>Ochratoxin A production by Penicillium thymicola.</title>
        <authorList>
            <person name="Nguyen H.D.T."/>
            <person name="McMullin D.R."/>
            <person name="Ponomareva E."/>
            <person name="Riley R."/>
            <person name="Pomraning K.R."/>
            <person name="Baker S.E."/>
            <person name="Seifert K.A."/>
        </authorList>
    </citation>
    <scope>NUCLEOTIDE SEQUENCE</scope>
    <source>
        <strain evidence="1">DAOM 180753</strain>
    </source>
</reference>
<keyword evidence="2" id="KW-1185">Reference proteome</keyword>
<dbReference type="AlphaFoldDB" id="A0AAI9TDC9"/>
<evidence type="ECO:0000313" key="1">
    <source>
        <dbReference type="EMBL" id="KAJ9485176.1"/>
    </source>
</evidence>
<comment type="caution">
    <text evidence="1">The sequence shown here is derived from an EMBL/GenBank/DDBJ whole genome shotgun (WGS) entry which is preliminary data.</text>
</comment>
<proteinExistence type="predicted"/>
<gene>
    <name evidence="1" type="ORF">VN97_g8180</name>
</gene>
<sequence>MFVILPPYVTPQICFRRMHFLFEQRDRAISTPQFQDCSSPSYPQFNSISASLLSVFVHSLYYSILLCLFHLPQPLNCSYVALVPIQVGQEANPHRKHHQRLSIRQR</sequence>
<accession>A0AAI9TDC9</accession>
<name>A0AAI9TDC9_PENTH</name>
<dbReference type="EMBL" id="LACB01000282">
    <property type="protein sequence ID" value="KAJ9485176.1"/>
    <property type="molecule type" value="Genomic_DNA"/>
</dbReference>
<protein>
    <submittedName>
        <fullName evidence="1">Uncharacterized protein</fullName>
    </submittedName>
</protein>
<organism evidence="1 2">
    <name type="scientific">Penicillium thymicola</name>
    <dbReference type="NCBI Taxonomy" id="293382"/>
    <lineage>
        <taxon>Eukaryota</taxon>
        <taxon>Fungi</taxon>
        <taxon>Dikarya</taxon>
        <taxon>Ascomycota</taxon>
        <taxon>Pezizomycotina</taxon>
        <taxon>Eurotiomycetes</taxon>
        <taxon>Eurotiomycetidae</taxon>
        <taxon>Eurotiales</taxon>
        <taxon>Aspergillaceae</taxon>
        <taxon>Penicillium</taxon>
    </lineage>
</organism>
<reference evidence="1" key="1">
    <citation type="submission" date="2015-06" db="EMBL/GenBank/DDBJ databases">
        <authorList>
            <person name="Nguyen H."/>
        </authorList>
    </citation>
    <scope>NUCLEOTIDE SEQUENCE</scope>
    <source>
        <strain evidence="1">DAOM 180753</strain>
    </source>
</reference>